<protein>
    <recommendedName>
        <fullName evidence="3">VWFA domain-containing protein</fullName>
    </recommendedName>
</protein>
<dbReference type="RefSeq" id="WP_380058472.1">
    <property type="nucleotide sequence ID" value="NZ_JBHSWB010000002.1"/>
</dbReference>
<name>A0ABW1ZPP0_9DEIO</name>
<comment type="caution">
    <text evidence="1">The sequence shown here is derived from an EMBL/GenBank/DDBJ whole genome shotgun (WGS) entry which is preliminary data.</text>
</comment>
<proteinExistence type="predicted"/>
<organism evidence="1 2">
    <name type="scientific">Deinococcus multiflagellatus</name>
    <dbReference type="NCBI Taxonomy" id="1656887"/>
    <lineage>
        <taxon>Bacteria</taxon>
        <taxon>Thermotogati</taxon>
        <taxon>Deinococcota</taxon>
        <taxon>Deinococci</taxon>
        <taxon>Deinococcales</taxon>
        <taxon>Deinococcaceae</taxon>
        <taxon>Deinococcus</taxon>
    </lineage>
</organism>
<dbReference type="InterPro" id="IPR036465">
    <property type="entry name" value="vWFA_dom_sf"/>
</dbReference>
<dbReference type="Proteomes" id="UP001596317">
    <property type="component" value="Unassembled WGS sequence"/>
</dbReference>
<sequence length="134" mass="13962">MTAFNATFAEVVPVGTDFETASRRIAGLTAQGGTRLQPGLAAVLGSAPVRPDEVHVVAVICDGELSDADYAQCQTLVHAGRERGVRFIPVLIGDGVDAQAAWRQAFGSAVPCLDLSSLAATLKATLTALRRRTA</sequence>
<reference evidence="2" key="1">
    <citation type="journal article" date="2019" name="Int. J. Syst. Evol. Microbiol.">
        <title>The Global Catalogue of Microorganisms (GCM) 10K type strain sequencing project: providing services to taxonomists for standard genome sequencing and annotation.</title>
        <authorList>
            <consortium name="The Broad Institute Genomics Platform"/>
            <consortium name="The Broad Institute Genome Sequencing Center for Infectious Disease"/>
            <person name="Wu L."/>
            <person name="Ma J."/>
        </authorList>
    </citation>
    <scope>NUCLEOTIDE SEQUENCE [LARGE SCALE GENOMIC DNA]</scope>
    <source>
        <strain evidence="2">CCUG 63830</strain>
    </source>
</reference>
<dbReference type="Gene3D" id="3.40.50.410">
    <property type="entry name" value="von Willebrand factor, type A domain"/>
    <property type="match status" value="1"/>
</dbReference>
<evidence type="ECO:0000313" key="2">
    <source>
        <dbReference type="Proteomes" id="UP001596317"/>
    </source>
</evidence>
<dbReference type="EMBL" id="JBHSWB010000002">
    <property type="protein sequence ID" value="MFC6662498.1"/>
    <property type="molecule type" value="Genomic_DNA"/>
</dbReference>
<evidence type="ECO:0008006" key="3">
    <source>
        <dbReference type="Google" id="ProtNLM"/>
    </source>
</evidence>
<accession>A0ABW1ZPP0</accession>
<gene>
    <name evidence="1" type="ORF">ACFP90_20810</name>
</gene>
<dbReference type="SUPFAM" id="SSF53300">
    <property type="entry name" value="vWA-like"/>
    <property type="match status" value="1"/>
</dbReference>
<evidence type="ECO:0000313" key="1">
    <source>
        <dbReference type="EMBL" id="MFC6662498.1"/>
    </source>
</evidence>
<keyword evidence="2" id="KW-1185">Reference proteome</keyword>